<evidence type="ECO:0000256" key="1">
    <source>
        <dbReference type="SAM" id="Phobius"/>
    </source>
</evidence>
<dbReference type="STRING" id="287098.SAMN05421665_0558"/>
<evidence type="ECO:0000259" key="2">
    <source>
        <dbReference type="Pfam" id="PF01478"/>
    </source>
</evidence>
<accession>A0A1R3WHR4</accession>
<dbReference type="GO" id="GO:0016020">
    <property type="term" value="C:membrane"/>
    <property type="evidence" value="ECO:0007669"/>
    <property type="project" value="InterPro"/>
</dbReference>
<feature type="transmembrane region" description="Helical" evidence="1">
    <location>
        <begin position="6"/>
        <end position="22"/>
    </location>
</feature>
<feature type="domain" description="Prepilin type IV endopeptidase peptidase" evidence="2">
    <location>
        <begin position="10"/>
        <end position="112"/>
    </location>
</feature>
<dbReference type="Pfam" id="PF01478">
    <property type="entry name" value="Peptidase_A24"/>
    <property type="match status" value="1"/>
</dbReference>
<name>A0A1R3WHR4_9RHOB</name>
<feature type="transmembrane region" description="Helical" evidence="1">
    <location>
        <begin position="86"/>
        <end position="113"/>
    </location>
</feature>
<dbReference type="AlphaFoldDB" id="A0A1R3WHR4"/>
<dbReference type="Gene3D" id="1.20.120.1220">
    <property type="match status" value="1"/>
</dbReference>
<feature type="transmembrane region" description="Helical" evidence="1">
    <location>
        <begin position="29"/>
        <end position="46"/>
    </location>
</feature>
<dbReference type="EMBL" id="FTPR01000001">
    <property type="protein sequence ID" value="SIT77382.1"/>
    <property type="molecule type" value="Genomic_DNA"/>
</dbReference>
<dbReference type="Proteomes" id="UP000186997">
    <property type="component" value="Unassembled WGS sequence"/>
</dbReference>
<evidence type="ECO:0000313" key="3">
    <source>
        <dbReference type="EMBL" id="SIT77382.1"/>
    </source>
</evidence>
<dbReference type="OrthoDB" id="7652069at2"/>
<dbReference type="InterPro" id="IPR000045">
    <property type="entry name" value="Prepilin_IV_endopep_pep"/>
</dbReference>
<keyword evidence="4" id="KW-1185">Reference proteome</keyword>
<gene>
    <name evidence="3" type="ORF">SAMN05421665_0558</name>
</gene>
<organism evidence="3 4">
    <name type="scientific">Yoonia rosea</name>
    <dbReference type="NCBI Taxonomy" id="287098"/>
    <lineage>
        <taxon>Bacteria</taxon>
        <taxon>Pseudomonadati</taxon>
        <taxon>Pseudomonadota</taxon>
        <taxon>Alphaproteobacteria</taxon>
        <taxon>Rhodobacterales</taxon>
        <taxon>Paracoccaceae</taxon>
        <taxon>Yoonia</taxon>
    </lineage>
</organism>
<feature type="transmembrane region" description="Helical" evidence="1">
    <location>
        <begin position="133"/>
        <end position="151"/>
    </location>
</feature>
<dbReference type="GO" id="GO:0004190">
    <property type="term" value="F:aspartic-type endopeptidase activity"/>
    <property type="evidence" value="ECO:0007669"/>
    <property type="project" value="InterPro"/>
</dbReference>
<feature type="transmembrane region" description="Helical" evidence="1">
    <location>
        <begin position="52"/>
        <end position="74"/>
    </location>
</feature>
<keyword evidence="1" id="KW-1133">Transmembrane helix</keyword>
<evidence type="ECO:0000313" key="4">
    <source>
        <dbReference type="Proteomes" id="UP000186997"/>
    </source>
</evidence>
<sequence length="152" mass="16320">MIVEMIPYAVAAIIVVAMLLEIRTGRIPNWLTALPFVLFAVLLVVAEDRTPFYWQMGLALGVFLFGLVMFAIGGSGAGAVKLMAGVALFVPVSNAGYAALIFLVVFFVSAFVFVQLRKIFGSENSKWHLMANAVLPLSFSIGVAGLSGMFLL</sequence>
<reference evidence="4" key="1">
    <citation type="submission" date="2017-01" db="EMBL/GenBank/DDBJ databases">
        <authorList>
            <person name="Varghese N."/>
            <person name="Submissions S."/>
        </authorList>
    </citation>
    <scope>NUCLEOTIDE SEQUENCE [LARGE SCALE GENOMIC DNA]</scope>
    <source>
        <strain evidence="4">DSM 29591</strain>
    </source>
</reference>
<keyword evidence="1" id="KW-0472">Membrane</keyword>
<protein>
    <submittedName>
        <fullName evidence="3">Prepilin peptidase CpaA</fullName>
    </submittedName>
</protein>
<dbReference type="RefSeq" id="WP_055292630.1">
    <property type="nucleotide sequence ID" value="NZ_FTPR01000001.1"/>
</dbReference>
<proteinExistence type="predicted"/>
<keyword evidence="1" id="KW-0812">Transmembrane</keyword>